<evidence type="ECO:0000313" key="9">
    <source>
        <dbReference type="Proteomes" id="UP000198287"/>
    </source>
</evidence>
<dbReference type="OMA" id="SRIFNNT"/>
<feature type="compositionally biased region" description="Polar residues" evidence="6">
    <location>
        <begin position="243"/>
        <end position="255"/>
    </location>
</feature>
<dbReference type="EMBL" id="LNIX01000001">
    <property type="protein sequence ID" value="OXA64789.1"/>
    <property type="molecule type" value="Genomic_DNA"/>
</dbReference>
<gene>
    <name evidence="8" type="ORF">Fcan01_00062</name>
</gene>
<feature type="compositionally biased region" description="Polar residues" evidence="6">
    <location>
        <begin position="292"/>
        <end position="301"/>
    </location>
</feature>
<feature type="domain" description="C2H2-type" evidence="7">
    <location>
        <begin position="606"/>
        <end position="630"/>
    </location>
</feature>
<feature type="domain" description="C2H2-type" evidence="7">
    <location>
        <begin position="465"/>
        <end position="493"/>
    </location>
</feature>
<comment type="caution">
    <text evidence="8">The sequence shown here is derived from an EMBL/GenBank/DDBJ whole genome shotgun (WGS) entry which is preliminary data.</text>
</comment>
<feature type="domain" description="C2H2-type" evidence="7">
    <location>
        <begin position="379"/>
        <end position="406"/>
    </location>
</feature>
<dbReference type="PANTHER" id="PTHR24409:SF295">
    <property type="entry name" value="AZ2-RELATED"/>
    <property type="match status" value="1"/>
</dbReference>
<feature type="domain" description="C2H2-type" evidence="7">
    <location>
        <begin position="668"/>
        <end position="694"/>
    </location>
</feature>
<feature type="domain" description="C2H2-type" evidence="7">
    <location>
        <begin position="522"/>
        <end position="549"/>
    </location>
</feature>
<dbReference type="PANTHER" id="PTHR24409">
    <property type="entry name" value="ZINC FINGER PROTEIN 142"/>
    <property type="match status" value="1"/>
</dbReference>
<feature type="region of interest" description="Disordered" evidence="6">
    <location>
        <begin position="274"/>
        <end position="307"/>
    </location>
</feature>
<dbReference type="FunFam" id="3.30.160.60:FF:000446">
    <property type="entry name" value="Zinc finger protein"/>
    <property type="match status" value="1"/>
</dbReference>
<feature type="compositionally biased region" description="Basic residues" evidence="6">
    <location>
        <begin position="195"/>
        <end position="221"/>
    </location>
</feature>
<dbReference type="OrthoDB" id="6077919at2759"/>
<dbReference type="PROSITE" id="PS00028">
    <property type="entry name" value="ZINC_FINGER_C2H2_1"/>
    <property type="match status" value="11"/>
</dbReference>
<protein>
    <submittedName>
        <fullName evidence="8">Zinc finger protein 81</fullName>
    </submittedName>
</protein>
<evidence type="ECO:0000256" key="4">
    <source>
        <dbReference type="ARBA" id="ARBA00022833"/>
    </source>
</evidence>
<accession>A0A226F4S4</accession>
<feature type="domain" description="C2H2-type" evidence="7">
    <location>
        <begin position="436"/>
        <end position="464"/>
    </location>
</feature>
<keyword evidence="3 5" id="KW-0863">Zinc-finger</keyword>
<evidence type="ECO:0000256" key="6">
    <source>
        <dbReference type="SAM" id="MobiDB-lite"/>
    </source>
</evidence>
<dbReference type="SMART" id="SM00355">
    <property type="entry name" value="ZnF_C2H2"/>
    <property type="match status" value="13"/>
</dbReference>
<dbReference type="FunFam" id="3.30.160.60:FF:000100">
    <property type="entry name" value="Zinc finger 45-like"/>
    <property type="match status" value="1"/>
</dbReference>
<evidence type="ECO:0000313" key="8">
    <source>
        <dbReference type="EMBL" id="OXA64789.1"/>
    </source>
</evidence>
<evidence type="ECO:0000259" key="7">
    <source>
        <dbReference type="PROSITE" id="PS50157"/>
    </source>
</evidence>
<dbReference type="Proteomes" id="UP000198287">
    <property type="component" value="Unassembled WGS sequence"/>
</dbReference>
<feature type="domain" description="C2H2-type" evidence="7">
    <location>
        <begin position="409"/>
        <end position="436"/>
    </location>
</feature>
<dbReference type="PROSITE" id="PS50157">
    <property type="entry name" value="ZINC_FINGER_C2H2_2"/>
    <property type="match status" value="12"/>
</dbReference>
<dbReference type="GO" id="GO:0000981">
    <property type="term" value="F:DNA-binding transcription factor activity, RNA polymerase II-specific"/>
    <property type="evidence" value="ECO:0007669"/>
    <property type="project" value="TreeGrafter"/>
</dbReference>
<dbReference type="FunFam" id="3.30.160.60:FF:000630">
    <property type="entry name" value="Zinc finger protein 180"/>
    <property type="match status" value="1"/>
</dbReference>
<name>A0A226F4S4_FOLCA</name>
<feature type="domain" description="C2H2-type" evidence="7">
    <location>
        <begin position="639"/>
        <end position="667"/>
    </location>
</feature>
<dbReference type="GO" id="GO:0000977">
    <property type="term" value="F:RNA polymerase II transcription regulatory region sequence-specific DNA binding"/>
    <property type="evidence" value="ECO:0007669"/>
    <property type="project" value="TreeGrafter"/>
</dbReference>
<keyword evidence="4" id="KW-0862">Zinc</keyword>
<proteinExistence type="predicted"/>
<sequence>MSDQLCLLCLRSFHLGEGTNSAKFSTTNIRVATLCQLLRPSYNDKAGYLQFEKDETCQFCSTCYPHVSQVEENRKQIVLLEEQIGRNVDHIRTTILNSSSSSQEDNTIIDIRNILLRLTAEEEEEDDNYALDEFQVKLEPEIDHSNDVDPLEDGDFHFDYSSNNHLDLKEEDDEDDDSSFCITPCSLNESNVVVKSRRRKGTKRKTPTTLKRKNDTKKRKREQNIETTTPKRIKQEFPPTLEATRSSSRIKNSTHPLKDVKEIFPKKKTLQKSAPDFQLLNDIKSDDPDWAENNSSTPKNESQPKKFIPRSVPNAHFYPCPVPGCSSYSTSSLRRETHLKRIHGGGAHFPCPICPKKFQRHYSVAMHLAKSHEKGEKTLACVKCGKKFCLIQNLERHLNFHEIEEAKPLVCHVCDLRFENDTKLGLHLVQHSSKRYTCSHCGKGFGNKPPLDKHIRLEHTGERPEKCDQCEESFVDKVALTRHVAYVHTETKEHVCHICGKDFHLLNVLKWHLKRHDEKKRHACETCGETFLDPCTLQSHRVRMHNEAPVICDECGKACSSDNTLRKHKLTHLEVKPHQCSVCQARFVRKSELDSHMRAHTGERPYPCPHCEIAFKTRKHLAVHVQRFHTPGYVVRIRHPCPHCDKGYPSNCFLQAHIRQVHTGERPFVCDQAGCGKGFAKKTSLYLHLKGHHGLVIEKKRKHVLPKGKRNVIPSVEENVCN</sequence>
<evidence type="ECO:0000256" key="2">
    <source>
        <dbReference type="ARBA" id="ARBA00022737"/>
    </source>
</evidence>
<feature type="domain" description="C2H2-type" evidence="7">
    <location>
        <begin position="550"/>
        <end position="577"/>
    </location>
</feature>
<keyword evidence="9" id="KW-1185">Reference proteome</keyword>
<reference evidence="8 9" key="1">
    <citation type="submission" date="2015-12" db="EMBL/GenBank/DDBJ databases">
        <title>The genome of Folsomia candida.</title>
        <authorList>
            <person name="Faddeeva A."/>
            <person name="Derks M.F."/>
            <person name="Anvar Y."/>
            <person name="Smit S."/>
            <person name="Van Straalen N."/>
            <person name="Roelofs D."/>
        </authorList>
    </citation>
    <scope>NUCLEOTIDE SEQUENCE [LARGE SCALE GENOMIC DNA]</scope>
    <source>
        <strain evidence="8 9">VU population</strain>
        <tissue evidence="8">Whole body</tissue>
    </source>
</reference>
<feature type="region of interest" description="Disordered" evidence="6">
    <location>
        <begin position="192"/>
        <end position="255"/>
    </location>
</feature>
<evidence type="ECO:0000256" key="1">
    <source>
        <dbReference type="ARBA" id="ARBA00022723"/>
    </source>
</evidence>
<dbReference type="InterPro" id="IPR036236">
    <property type="entry name" value="Znf_C2H2_sf"/>
</dbReference>
<dbReference type="GO" id="GO:0005634">
    <property type="term" value="C:nucleus"/>
    <property type="evidence" value="ECO:0007669"/>
    <property type="project" value="TreeGrafter"/>
</dbReference>
<dbReference type="InterPro" id="IPR013087">
    <property type="entry name" value="Znf_C2H2_type"/>
</dbReference>
<organism evidence="8 9">
    <name type="scientific">Folsomia candida</name>
    <name type="common">Springtail</name>
    <dbReference type="NCBI Taxonomy" id="158441"/>
    <lineage>
        <taxon>Eukaryota</taxon>
        <taxon>Metazoa</taxon>
        <taxon>Ecdysozoa</taxon>
        <taxon>Arthropoda</taxon>
        <taxon>Hexapoda</taxon>
        <taxon>Collembola</taxon>
        <taxon>Entomobryomorpha</taxon>
        <taxon>Isotomoidea</taxon>
        <taxon>Isotomidae</taxon>
        <taxon>Proisotominae</taxon>
        <taxon>Folsomia</taxon>
    </lineage>
</organism>
<feature type="domain" description="C2H2-type" evidence="7">
    <location>
        <begin position="349"/>
        <end position="377"/>
    </location>
</feature>
<dbReference type="AlphaFoldDB" id="A0A226F4S4"/>
<feature type="domain" description="C2H2-type" evidence="7">
    <location>
        <begin position="494"/>
        <end position="521"/>
    </location>
</feature>
<dbReference type="GO" id="GO:0008270">
    <property type="term" value="F:zinc ion binding"/>
    <property type="evidence" value="ECO:0007669"/>
    <property type="project" value="UniProtKB-KW"/>
</dbReference>
<evidence type="ECO:0000256" key="3">
    <source>
        <dbReference type="ARBA" id="ARBA00022771"/>
    </source>
</evidence>
<dbReference type="Pfam" id="PF00096">
    <property type="entry name" value="zf-C2H2"/>
    <property type="match status" value="5"/>
</dbReference>
<dbReference type="SUPFAM" id="SSF57667">
    <property type="entry name" value="beta-beta-alpha zinc fingers"/>
    <property type="match status" value="7"/>
</dbReference>
<dbReference type="Gene3D" id="3.30.160.60">
    <property type="entry name" value="Classic Zinc Finger"/>
    <property type="match status" value="10"/>
</dbReference>
<keyword evidence="2" id="KW-0677">Repeat</keyword>
<feature type="domain" description="C2H2-type" evidence="7">
    <location>
        <begin position="578"/>
        <end position="605"/>
    </location>
</feature>
<keyword evidence="1" id="KW-0479">Metal-binding</keyword>
<evidence type="ECO:0000256" key="5">
    <source>
        <dbReference type="PROSITE-ProRule" id="PRU00042"/>
    </source>
</evidence>